<proteinExistence type="predicted"/>
<dbReference type="Pfam" id="PF13185">
    <property type="entry name" value="GAF_2"/>
    <property type="match status" value="1"/>
</dbReference>
<accession>A0A1K2I5J1</accession>
<dbReference type="InterPro" id="IPR003018">
    <property type="entry name" value="GAF"/>
</dbReference>
<dbReference type="EMBL" id="LT634362">
    <property type="protein sequence ID" value="SFZ87014.1"/>
    <property type="molecule type" value="Genomic_DNA"/>
</dbReference>
<dbReference type="SUPFAM" id="SSF55781">
    <property type="entry name" value="GAF domain-like"/>
    <property type="match status" value="1"/>
</dbReference>
<organism evidence="2">
    <name type="scientific">Loigolactobacillus rennini</name>
    <dbReference type="NCBI Taxonomy" id="238013"/>
    <lineage>
        <taxon>Bacteria</taxon>
        <taxon>Bacillati</taxon>
        <taxon>Bacillota</taxon>
        <taxon>Bacilli</taxon>
        <taxon>Lactobacillales</taxon>
        <taxon>Lactobacillaceae</taxon>
        <taxon>Loigolactobacillus</taxon>
    </lineage>
</organism>
<dbReference type="InterPro" id="IPR029016">
    <property type="entry name" value="GAF-like_dom_sf"/>
</dbReference>
<evidence type="ECO:0000259" key="1">
    <source>
        <dbReference type="Pfam" id="PF13185"/>
    </source>
</evidence>
<gene>
    <name evidence="2" type="ORF">LREN565_0127</name>
</gene>
<dbReference type="Gene3D" id="3.30.450.40">
    <property type="match status" value="1"/>
</dbReference>
<reference evidence="2" key="1">
    <citation type="submission" date="2016-11" db="EMBL/GenBank/DDBJ databases">
        <authorList>
            <person name="Jaros S."/>
            <person name="Januszkiewicz K."/>
            <person name="Wedrychowicz H."/>
        </authorList>
    </citation>
    <scope>NUCLEOTIDE SEQUENCE</scope>
    <source>
        <strain evidence="2">ACA-DC 565</strain>
    </source>
</reference>
<evidence type="ECO:0000313" key="2">
    <source>
        <dbReference type="EMBL" id="SFZ87014.1"/>
    </source>
</evidence>
<dbReference type="AlphaFoldDB" id="A0A1K2I5J1"/>
<feature type="domain" description="GAF" evidence="1">
    <location>
        <begin position="25"/>
        <end position="126"/>
    </location>
</feature>
<protein>
    <recommendedName>
        <fullName evidence="1">GAF domain-containing protein</fullName>
    </recommendedName>
</protein>
<sequence>MRNGNLAQDNLYHHLVQTVYQQEPFEFVGVALQETTSWRKIRWRFAAGNTNQRFRKIVLRSGIGIAGLVIRTGEPFIENDLAHHHYAGDTYQPITLVEHLTSAVAVPIFDADQLIIGVLLAGYRHHQPVTVHSGHVLQKYLQHCQ</sequence>
<name>A0A1K2I5J1_9LACO</name>